<dbReference type="Proteomes" id="UP001055111">
    <property type="component" value="Unassembled WGS sequence"/>
</dbReference>
<dbReference type="Gene3D" id="1.10.10.10">
    <property type="entry name" value="Winged helix-like DNA-binding domain superfamily/Winged helix DNA-binding domain"/>
    <property type="match status" value="1"/>
</dbReference>
<reference evidence="2" key="1">
    <citation type="submission" date="2022-09" db="EMBL/GenBank/DDBJ databases">
        <title>Isolation and characterization of 3-chlorobenzoate degrading bacteria from soils in Shizuoka.</title>
        <authorList>
            <person name="Ifat A."/>
            <person name="Ogawa N."/>
            <person name="Kimbara K."/>
            <person name="Moriuchi R."/>
            <person name="Dohra H."/>
            <person name="Shintani M."/>
        </authorList>
    </citation>
    <scope>NUCLEOTIDE SEQUENCE</scope>
    <source>
        <strain evidence="2">19CS4-2</strain>
    </source>
</reference>
<gene>
    <name evidence="2" type="ORF">CBA19CS42_11965</name>
</gene>
<dbReference type="InterPro" id="IPR036388">
    <property type="entry name" value="WH-like_DNA-bd_sf"/>
</dbReference>
<protein>
    <submittedName>
        <fullName evidence="2">Helix-turn-helix transcriptional regulator</fullName>
    </submittedName>
</protein>
<dbReference type="AlphaFoldDB" id="A0AA37MPH8"/>
<dbReference type="PROSITE" id="PS50987">
    <property type="entry name" value="HTH_ARSR_2"/>
    <property type="match status" value="1"/>
</dbReference>
<dbReference type="PANTHER" id="PTHR38600:SF2">
    <property type="entry name" value="SLL0088 PROTEIN"/>
    <property type="match status" value="1"/>
</dbReference>
<dbReference type="GO" id="GO:0003700">
    <property type="term" value="F:DNA-binding transcription factor activity"/>
    <property type="evidence" value="ECO:0007669"/>
    <property type="project" value="InterPro"/>
</dbReference>
<name>A0AA37MPH8_9BURK</name>
<evidence type="ECO:0000259" key="1">
    <source>
        <dbReference type="PROSITE" id="PS50987"/>
    </source>
</evidence>
<dbReference type="CDD" id="cd00090">
    <property type="entry name" value="HTH_ARSR"/>
    <property type="match status" value="1"/>
</dbReference>
<dbReference type="SMART" id="SM00418">
    <property type="entry name" value="HTH_ARSR"/>
    <property type="match status" value="1"/>
</dbReference>
<dbReference type="NCBIfam" id="NF033788">
    <property type="entry name" value="HTH_metalloreg"/>
    <property type="match status" value="1"/>
</dbReference>
<comment type="caution">
    <text evidence="2">The sequence shown here is derived from an EMBL/GenBank/DDBJ whole genome shotgun (WGS) entry which is preliminary data.</text>
</comment>
<dbReference type="EMBL" id="BPUS01000003">
    <property type="protein sequence ID" value="GJH25231.1"/>
    <property type="molecule type" value="Genomic_DNA"/>
</dbReference>
<sequence length="145" mass="16873">MSLILRHESVPLPAFDRHAILNHMAQYSERTRIDASFAALADPTRRGVLEQLMRADASVTDLAERFHMTLTGMRKHIGILEQAELVTTEKVGRVRTCRLGSRRLEEESAWIENYRQTWAARFDALDTVIEELKRKEKRDGRKQRE</sequence>
<accession>A0AA37MPH8</accession>
<dbReference type="InterPro" id="IPR001845">
    <property type="entry name" value="HTH_ArsR_DNA-bd_dom"/>
</dbReference>
<organism evidence="2 3">
    <name type="scientific">Caballeronia novacaledonica</name>
    <dbReference type="NCBI Taxonomy" id="1544861"/>
    <lineage>
        <taxon>Bacteria</taxon>
        <taxon>Pseudomonadati</taxon>
        <taxon>Pseudomonadota</taxon>
        <taxon>Betaproteobacteria</taxon>
        <taxon>Burkholderiales</taxon>
        <taxon>Burkholderiaceae</taxon>
        <taxon>Caballeronia</taxon>
    </lineage>
</organism>
<dbReference type="InterPro" id="IPR036390">
    <property type="entry name" value="WH_DNA-bd_sf"/>
</dbReference>
<feature type="domain" description="HTH arsR-type" evidence="1">
    <location>
        <begin position="25"/>
        <end position="119"/>
    </location>
</feature>
<evidence type="ECO:0000313" key="3">
    <source>
        <dbReference type="Proteomes" id="UP001055111"/>
    </source>
</evidence>
<dbReference type="SUPFAM" id="SSF46785">
    <property type="entry name" value="Winged helix' DNA-binding domain"/>
    <property type="match status" value="1"/>
</dbReference>
<dbReference type="InterPro" id="IPR011991">
    <property type="entry name" value="ArsR-like_HTH"/>
</dbReference>
<dbReference type="PANTHER" id="PTHR38600">
    <property type="entry name" value="TRANSCRIPTIONAL REGULATORY PROTEIN"/>
    <property type="match status" value="1"/>
</dbReference>
<dbReference type="Pfam" id="PF12840">
    <property type="entry name" value="HTH_20"/>
    <property type="match status" value="1"/>
</dbReference>
<evidence type="ECO:0000313" key="2">
    <source>
        <dbReference type="EMBL" id="GJH25231.1"/>
    </source>
</evidence>
<dbReference type="RefSeq" id="WP_238211781.1">
    <property type="nucleotide sequence ID" value="NZ_BPUS01000003.1"/>
</dbReference>
<proteinExistence type="predicted"/>